<evidence type="ECO:0000313" key="2">
    <source>
        <dbReference type="Proteomes" id="UP000887574"/>
    </source>
</evidence>
<dbReference type="WBParaSite" id="jg5498">
    <property type="protein sequence ID" value="jg5498"/>
    <property type="gene ID" value="jg5498"/>
</dbReference>
<dbReference type="Proteomes" id="UP000887574">
    <property type="component" value="Unplaced"/>
</dbReference>
<accession>A0A915EG14</accession>
<dbReference type="AlphaFoldDB" id="A0A915EG14"/>
<organism evidence="2 3">
    <name type="scientific">Ditylenchus dipsaci</name>
    <dbReference type="NCBI Taxonomy" id="166011"/>
    <lineage>
        <taxon>Eukaryota</taxon>
        <taxon>Metazoa</taxon>
        <taxon>Ecdysozoa</taxon>
        <taxon>Nematoda</taxon>
        <taxon>Chromadorea</taxon>
        <taxon>Rhabditida</taxon>
        <taxon>Tylenchina</taxon>
        <taxon>Tylenchomorpha</taxon>
        <taxon>Sphaerularioidea</taxon>
        <taxon>Anguinidae</taxon>
        <taxon>Anguininae</taxon>
        <taxon>Ditylenchus</taxon>
    </lineage>
</organism>
<feature type="region of interest" description="Disordered" evidence="1">
    <location>
        <begin position="51"/>
        <end position="72"/>
    </location>
</feature>
<sequence length="140" mass="16020">MVPQNERTTYGGQMKPFPHIYMVIVKKNCSDQGFGCNNFWRLWVQEQMLGSGPANGFPPPPPPNSFNSNGDTSNQKQLPILQCFIYQELLCPILFLRFQHRIFSKPTCLKISIWRAVQQQSSIQPDAPPPLSLKWKPSQT</sequence>
<evidence type="ECO:0000256" key="1">
    <source>
        <dbReference type="SAM" id="MobiDB-lite"/>
    </source>
</evidence>
<protein>
    <submittedName>
        <fullName evidence="3">Uncharacterized protein</fullName>
    </submittedName>
</protein>
<name>A0A915EG14_9BILA</name>
<proteinExistence type="predicted"/>
<reference evidence="3" key="1">
    <citation type="submission" date="2022-11" db="UniProtKB">
        <authorList>
            <consortium name="WormBaseParasite"/>
        </authorList>
    </citation>
    <scope>IDENTIFICATION</scope>
</reference>
<evidence type="ECO:0000313" key="3">
    <source>
        <dbReference type="WBParaSite" id="jg5498"/>
    </source>
</evidence>
<keyword evidence="2" id="KW-1185">Reference proteome</keyword>